<dbReference type="PROSITE" id="PS50088">
    <property type="entry name" value="ANK_REPEAT"/>
    <property type="match status" value="8"/>
</dbReference>
<keyword evidence="4" id="KW-1185">Reference proteome</keyword>
<evidence type="ECO:0000313" key="5">
    <source>
        <dbReference type="RefSeq" id="XP_035661923.1"/>
    </source>
</evidence>
<evidence type="ECO:0000256" key="2">
    <source>
        <dbReference type="ARBA" id="ARBA00023043"/>
    </source>
</evidence>
<dbReference type="AlphaFoldDB" id="A0A9J7HM01"/>
<dbReference type="GO" id="GO:0000976">
    <property type="term" value="F:transcription cis-regulatory region binding"/>
    <property type="evidence" value="ECO:0000318"/>
    <property type="project" value="GO_Central"/>
</dbReference>
<dbReference type="PANTHER" id="PTHR24161:SF85">
    <property type="entry name" value="PALMITOYLTRANSFERASE HIP14"/>
    <property type="match status" value="1"/>
</dbReference>
<dbReference type="SUPFAM" id="SSF48403">
    <property type="entry name" value="Ankyrin repeat"/>
    <property type="match status" value="2"/>
</dbReference>
<reference evidence="4" key="1">
    <citation type="journal article" date="2020" name="Nat. Ecol. Evol.">
        <title>Deeply conserved synteny resolves early events in vertebrate evolution.</title>
        <authorList>
            <person name="Simakov O."/>
            <person name="Marletaz F."/>
            <person name="Yue J.X."/>
            <person name="O'Connell B."/>
            <person name="Jenkins J."/>
            <person name="Brandt A."/>
            <person name="Calef R."/>
            <person name="Tung C.H."/>
            <person name="Huang T.K."/>
            <person name="Schmutz J."/>
            <person name="Satoh N."/>
            <person name="Yu J.K."/>
            <person name="Putnam N.H."/>
            <person name="Green R.E."/>
            <person name="Rokhsar D.S."/>
        </authorList>
    </citation>
    <scope>NUCLEOTIDE SEQUENCE [LARGE SCALE GENOMIC DNA]</scope>
    <source>
        <strain evidence="4">S238N-H82</strain>
    </source>
</reference>
<dbReference type="Proteomes" id="UP000001554">
    <property type="component" value="Chromosome 18"/>
</dbReference>
<evidence type="ECO:0000313" key="4">
    <source>
        <dbReference type="Proteomes" id="UP000001554"/>
    </source>
</evidence>
<dbReference type="PANTHER" id="PTHR24161">
    <property type="entry name" value="ANK_REP_REGION DOMAIN-CONTAINING PROTEIN-RELATED"/>
    <property type="match status" value="1"/>
</dbReference>
<feature type="repeat" description="ANK" evidence="3">
    <location>
        <begin position="240"/>
        <end position="272"/>
    </location>
</feature>
<dbReference type="GO" id="GO:0045944">
    <property type="term" value="P:positive regulation of transcription by RNA polymerase II"/>
    <property type="evidence" value="ECO:0000318"/>
    <property type="project" value="GO_Central"/>
</dbReference>
<dbReference type="GO" id="GO:0005634">
    <property type="term" value="C:nucleus"/>
    <property type="evidence" value="ECO:0000318"/>
    <property type="project" value="GO_Central"/>
</dbReference>
<dbReference type="RefSeq" id="XP_035661923.1">
    <property type="nucleotide sequence ID" value="XM_035806030.1"/>
</dbReference>
<feature type="repeat" description="ANK" evidence="3">
    <location>
        <begin position="386"/>
        <end position="418"/>
    </location>
</feature>
<gene>
    <name evidence="5" type="primary">LOC118406149</name>
</gene>
<dbReference type="OrthoDB" id="366390at2759"/>
<reference evidence="5" key="2">
    <citation type="submission" date="2025-08" db="UniProtKB">
        <authorList>
            <consortium name="RefSeq"/>
        </authorList>
    </citation>
    <scope>IDENTIFICATION</scope>
    <source>
        <strain evidence="5">S238N-H82</strain>
        <tissue evidence="5">Testes</tissue>
    </source>
</reference>
<keyword evidence="1" id="KW-0677">Repeat</keyword>
<keyword evidence="2 3" id="KW-0040">ANK repeat</keyword>
<dbReference type="Gene3D" id="1.25.40.20">
    <property type="entry name" value="Ankyrin repeat-containing domain"/>
    <property type="match status" value="5"/>
</dbReference>
<accession>A0A9J7HM01</accession>
<dbReference type="PRINTS" id="PR01415">
    <property type="entry name" value="ANKYRIN"/>
</dbReference>
<protein>
    <submittedName>
        <fullName evidence="5">Ankyrin-1-like</fullName>
    </submittedName>
</protein>
<dbReference type="KEGG" id="bfo:118406149"/>
<dbReference type="InterPro" id="IPR036770">
    <property type="entry name" value="Ankyrin_rpt-contain_sf"/>
</dbReference>
<feature type="repeat" description="ANK" evidence="3">
    <location>
        <begin position="306"/>
        <end position="328"/>
    </location>
</feature>
<dbReference type="PROSITE" id="PS50297">
    <property type="entry name" value="ANK_REP_REGION"/>
    <property type="match status" value="6"/>
</dbReference>
<organism evidence="4 5">
    <name type="scientific">Branchiostoma floridae</name>
    <name type="common">Florida lancelet</name>
    <name type="synonym">Amphioxus</name>
    <dbReference type="NCBI Taxonomy" id="7739"/>
    <lineage>
        <taxon>Eukaryota</taxon>
        <taxon>Metazoa</taxon>
        <taxon>Chordata</taxon>
        <taxon>Cephalochordata</taxon>
        <taxon>Leptocardii</taxon>
        <taxon>Amphioxiformes</taxon>
        <taxon>Branchiostomatidae</taxon>
        <taxon>Branchiostoma</taxon>
    </lineage>
</organism>
<feature type="repeat" description="ANK" evidence="3">
    <location>
        <begin position="344"/>
        <end position="386"/>
    </location>
</feature>
<feature type="repeat" description="ANK" evidence="3">
    <location>
        <begin position="207"/>
        <end position="239"/>
    </location>
</feature>
<dbReference type="Pfam" id="PF00023">
    <property type="entry name" value="Ank"/>
    <property type="match status" value="2"/>
</dbReference>
<feature type="repeat" description="ANK" evidence="3">
    <location>
        <begin position="172"/>
        <end position="206"/>
    </location>
</feature>
<sequence>MASDKLWNAITHNNLKEIHQILSTGDIDLNKPYHGRSQTKGTFLQQACVSGSPVVVCALVKAGANVNACSIYKGHYYEFSVTALILAVIQRKVDLVEKLLHQCGADVNVTNDEGLAPLHFITEIIFSVGQQAGPLEKYGRTFQHGAPHPVIDKKIANLLLTAGATVDLKNKDGQTPLHFAAMESRKGSVTVDILLQNGARADIQDGNGMTPLHNALEVRNEATVQCLLQHGATTNIQNREKMTPLHLAVEKNAHATVQLLLQHGAKSNIQNSRGMTPLHFAAEARNVTTAKILLQSHAKVDIPTHEGLTPLHVAINAHFAEMFKLLIQQIGSNNAAVVNHAANDGTTPLHAVIEQCKYTSLWMVDETATIVKLLIEKGANLEVKKDHLTPLHLAVDGNLLNIVKLLVEAGADIHAETPNTGLTPLDMAEHGGHKDIIDYLTARLESHGKKK</sequence>
<dbReference type="GeneID" id="118406149"/>
<name>A0A9J7HM01_BRAFL</name>
<evidence type="ECO:0000256" key="3">
    <source>
        <dbReference type="PROSITE-ProRule" id="PRU00023"/>
    </source>
</evidence>
<feature type="repeat" description="ANK" evidence="3">
    <location>
        <begin position="79"/>
        <end position="112"/>
    </location>
</feature>
<proteinExistence type="predicted"/>
<feature type="repeat" description="ANK" evidence="3">
    <location>
        <begin position="273"/>
        <end position="305"/>
    </location>
</feature>
<evidence type="ECO:0000256" key="1">
    <source>
        <dbReference type="ARBA" id="ARBA00022737"/>
    </source>
</evidence>
<dbReference type="InterPro" id="IPR002110">
    <property type="entry name" value="Ankyrin_rpt"/>
</dbReference>
<dbReference type="SMART" id="SM00248">
    <property type="entry name" value="ANK"/>
    <property type="match status" value="10"/>
</dbReference>
<dbReference type="OMA" id="DIPTHEG"/>
<dbReference type="Pfam" id="PF12796">
    <property type="entry name" value="Ank_2"/>
    <property type="match status" value="3"/>
</dbReference>